<evidence type="ECO:0000313" key="8">
    <source>
        <dbReference type="EMBL" id="KAJ8944773.1"/>
    </source>
</evidence>
<keyword evidence="6" id="KW-0456">Lyase</keyword>
<protein>
    <recommendedName>
        <fullName evidence="3">2-oxo-4-hydroxy-4-carboxy-5-ureidoimidazoline decarboxylase</fullName>
        <ecNumber evidence="3">4.1.1.97</ecNumber>
    </recommendedName>
</protein>
<sequence length="189" mass="22107">MLLTHPLSIDEVNGLLSENFVRIFGNIVDHFPAAAIVILKKRPFSDVNDIVQAVFSYLDSLKVTGKLPLCCRGKSNFTFSIFFRRKRKILHLYPDVLSQLAYLSQWPPEKEIVGTDHLTTEEKRRLRDLNNRYKEKFGFPFVIGLKEKDVWTVFSEVVSRLQNDYEKEIHTAFDEVKNIVKLRIHEIVR</sequence>
<proteinExistence type="predicted"/>
<keyword evidence="5" id="KW-0210">Decarboxylase</keyword>
<dbReference type="Proteomes" id="UP001162162">
    <property type="component" value="Unassembled WGS sequence"/>
</dbReference>
<reference evidence="8" key="1">
    <citation type="journal article" date="2023" name="Insect Mol. Biol.">
        <title>Genome sequencing provides insights into the evolution of gene families encoding plant cell wall-degrading enzymes in longhorned beetles.</title>
        <authorList>
            <person name="Shin N.R."/>
            <person name="Okamura Y."/>
            <person name="Kirsch R."/>
            <person name="Pauchet Y."/>
        </authorList>
    </citation>
    <scope>NUCLEOTIDE SEQUENCE</scope>
    <source>
        <strain evidence="8">AMC_N1</strain>
    </source>
</reference>
<dbReference type="GO" id="GO:0019628">
    <property type="term" value="P:urate catabolic process"/>
    <property type="evidence" value="ECO:0007669"/>
    <property type="project" value="TreeGrafter"/>
</dbReference>
<dbReference type="PANTHER" id="PTHR43466">
    <property type="entry name" value="2-OXO-4-HYDROXY-4-CARBOXY-5-UREIDOIMIDAZOLINE DECARBOXYLASE-RELATED"/>
    <property type="match status" value="1"/>
</dbReference>
<evidence type="ECO:0000256" key="4">
    <source>
        <dbReference type="ARBA" id="ARBA00022631"/>
    </source>
</evidence>
<evidence type="ECO:0000259" key="7">
    <source>
        <dbReference type="Pfam" id="PF09349"/>
    </source>
</evidence>
<comment type="caution">
    <text evidence="8">The sequence shown here is derived from an EMBL/GenBank/DDBJ whole genome shotgun (WGS) entry which is preliminary data.</text>
</comment>
<feature type="domain" description="Oxo-4-hydroxy-4-carboxy-5-ureidoimidazoline decarboxylase" evidence="7">
    <location>
        <begin position="15"/>
        <end position="184"/>
    </location>
</feature>
<dbReference type="AlphaFoldDB" id="A0AAV8Y054"/>
<dbReference type="InterPro" id="IPR018020">
    <property type="entry name" value="OHCU_decarboxylase"/>
</dbReference>
<dbReference type="GO" id="GO:0006144">
    <property type="term" value="P:purine nucleobase metabolic process"/>
    <property type="evidence" value="ECO:0007669"/>
    <property type="project" value="UniProtKB-KW"/>
</dbReference>
<keyword evidence="4" id="KW-0659">Purine metabolism</keyword>
<dbReference type="PANTHER" id="PTHR43466:SF1">
    <property type="entry name" value="2-OXO-4-HYDROXY-4-CARBOXY-5-UREIDOIMIDAZOLINE DECARBOXYLASE-RELATED"/>
    <property type="match status" value="1"/>
</dbReference>
<dbReference type="InterPro" id="IPR036778">
    <property type="entry name" value="OHCU_decarboxylase_sf"/>
</dbReference>
<evidence type="ECO:0000256" key="6">
    <source>
        <dbReference type="ARBA" id="ARBA00023239"/>
    </source>
</evidence>
<evidence type="ECO:0000313" key="9">
    <source>
        <dbReference type="Proteomes" id="UP001162162"/>
    </source>
</evidence>
<accession>A0AAV8Y054</accession>
<name>A0AAV8Y054_9CUCU</name>
<dbReference type="GO" id="GO:0005777">
    <property type="term" value="C:peroxisome"/>
    <property type="evidence" value="ECO:0007669"/>
    <property type="project" value="TreeGrafter"/>
</dbReference>
<evidence type="ECO:0000256" key="5">
    <source>
        <dbReference type="ARBA" id="ARBA00022793"/>
    </source>
</evidence>
<dbReference type="GO" id="GO:0051997">
    <property type="term" value="F:2-oxo-4-hydroxy-4-carboxy-5-ureidoimidazoline decarboxylase activity"/>
    <property type="evidence" value="ECO:0007669"/>
    <property type="project" value="UniProtKB-EC"/>
</dbReference>
<evidence type="ECO:0000256" key="1">
    <source>
        <dbReference type="ARBA" id="ARBA00001163"/>
    </source>
</evidence>
<dbReference type="EMBL" id="JAPWTK010000239">
    <property type="protein sequence ID" value="KAJ8944773.1"/>
    <property type="molecule type" value="Genomic_DNA"/>
</dbReference>
<comment type="pathway">
    <text evidence="2">Purine metabolism; urate degradation; (S)-allantoin from urate: step 3/3.</text>
</comment>
<comment type="catalytic activity">
    <reaction evidence="1">
        <text>5-hydroxy-2-oxo-4-ureido-2,5-dihydro-1H-imidazole-5-carboxylate + H(+) = (S)-allantoin + CO2</text>
        <dbReference type="Rhea" id="RHEA:26301"/>
        <dbReference type="ChEBI" id="CHEBI:15378"/>
        <dbReference type="ChEBI" id="CHEBI:15678"/>
        <dbReference type="ChEBI" id="CHEBI:16526"/>
        <dbReference type="ChEBI" id="CHEBI:58639"/>
        <dbReference type="EC" id="4.1.1.97"/>
    </reaction>
</comment>
<evidence type="ECO:0000256" key="3">
    <source>
        <dbReference type="ARBA" id="ARBA00012257"/>
    </source>
</evidence>
<dbReference type="EC" id="4.1.1.97" evidence="3"/>
<gene>
    <name evidence="8" type="ORF">NQ318_003641</name>
</gene>
<evidence type="ECO:0000256" key="2">
    <source>
        <dbReference type="ARBA" id="ARBA00004754"/>
    </source>
</evidence>
<organism evidence="8 9">
    <name type="scientific">Aromia moschata</name>
    <dbReference type="NCBI Taxonomy" id="1265417"/>
    <lineage>
        <taxon>Eukaryota</taxon>
        <taxon>Metazoa</taxon>
        <taxon>Ecdysozoa</taxon>
        <taxon>Arthropoda</taxon>
        <taxon>Hexapoda</taxon>
        <taxon>Insecta</taxon>
        <taxon>Pterygota</taxon>
        <taxon>Neoptera</taxon>
        <taxon>Endopterygota</taxon>
        <taxon>Coleoptera</taxon>
        <taxon>Polyphaga</taxon>
        <taxon>Cucujiformia</taxon>
        <taxon>Chrysomeloidea</taxon>
        <taxon>Cerambycidae</taxon>
        <taxon>Cerambycinae</taxon>
        <taxon>Callichromatini</taxon>
        <taxon>Aromia</taxon>
    </lineage>
</organism>
<dbReference type="SUPFAM" id="SSF158694">
    <property type="entry name" value="UraD-Like"/>
    <property type="match status" value="1"/>
</dbReference>
<dbReference type="Gene3D" id="1.10.3330.10">
    <property type="entry name" value="Oxo-4-hydroxy-4-carboxy-5-ureidoimidazoline decarboxylase"/>
    <property type="match status" value="1"/>
</dbReference>
<dbReference type="Pfam" id="PF09349">
    <property type="entry name" value="OHCU_decarbox"/>
    <property type="match status" value="1"/>
</dbReference>
<keyword evidence="9" id="KW-1185">Reference proteome</keyword>